<protein>
    <submittedName>
        <fullName evidence="2">Uncharacterized protein</fullName>
    </submittedName>
</protein>
<keyword evidence="1" id="KW-0732">Signal</keyword>
<organism evidence="2 3">
    <name type="scientific">Stagnihabitans tardus</name>
    <dbReference type="NCBI Taxonomy" id="2699202"/>
    <lineage>
        <taxon>Bacteria</taxon>
        <taxon>Pseudomonadati</taxon>
        <taxon>Pseudomonadota</taxon>
        <taxon>Alphaproteobacteria</taxon>
        <taxon>Rhodobacterales</taxon>
        <taxon>Paracoccaceae</taxon>
        <taxon>Stagnihabitans</taxon>
    </lineage>
</organism>
<dbReference type="RefSeq" id="WP_168775292.1">
    <property type="nucleotide sequence ID" value="NZ_JAABNR010000011.1"/>
</dbReference>
<dbReference type="EMBL" id="JAABNR010000011">
    <property type="protein sequence ID" value="NBZ88478.1"/>
    <property type="molecule type" value="Genomic_DNA"/>
</dbReference>
<proteinExistence type="predicted"/>
<accession>A0AAE4YC11</accession>
<comment type="caution">
    <text evidence="2">The sequence shown here is derived from an EMBL/GenBank/DDBJ whole genome shotgun (WGS) entry which is preliminary data.</text>
</comment>
<dbReference type="AlphaFoldDB" id="A0AAE4YC11"/>
<reference evidence="2" key="1">
    <citation type="submission" date="2020-01" db="EMBL/GenBank/DDBJ databases">
        <authorList>
            <person name="Chen W.-M."/>
        </authorList>
    </citation>
    <scope>NUCLEOTIDE SEQUENCE</scope>
    <source>
        <strain evidence="2">CYK-10</strain>
    </source>
</reference>
<feature type="signal peptide" evidence="1">
    <location>
        <begin position="1"/>
        <end position="19"/>
    </location>
</feature>
<gene>
    <name evidence="2" type="ORF">GV832_12870</name>
</gene>
<evidence type="ECO:0000256" key="1">
    <source>
        <dbReference type="SAM" id="SignalP"/>
    </source>
</evidence>
<evidence type="ECO:0000313" key="3">
    <source>
        <dbReference type="Proteomes" id="UP001193501"/>
    </source>
</evidence>
<feature type="chain" id="PRO_5042137694" evidence="1">
    <location>
        <begin position="20"/>
        <end position="189"/>
    </location>
</feature>
<dbReference type="Proteomes" id="UP001193501">
    <property type="component" value="Unassembled WGS sequence"/>
</dbReference>
<evidence type="ECO:0000313" key="2">
    <source>
        <dbReference type="EMBL" id="NBZ88478.1"/>
    </source>
</evidence>
<name>A0AAE4YC11_9RHOB</name>
<sequence length="189" mass="20268">MRFSLGLLLSVATLAQAVAGPVADQAAAIEGKLSEGDGAAAISLAQDLLASVWGQAMQLSFSQALLIEQEATGYGVYNPRATNVFKPGEPILIYCEPVGFDYGNPGEGLWSVNFFIDLQVLDSGGNQLANLPEVTQYNMVSRHLNREIPANITYTLQGIKPGRYTLVTTLRDKNSQKSGSFQTAIEIAE</sequence>
<keyword evidence="3" id="KW-1185">Reference proteome</keyword>